<organism evidence="1 2">
    <name type="scientific">Aphanizomenon flos-aquae FACHB-1040</name>
    <dbReference type="NCBI Taxonomy" id="2692887"/>
    <lineage>
        <taxon>Bacteria</taxon>
        <taxon>Bacillati</taxon>
        <taxon>Cyanobacteriota</taxon>
        <taxon>Cyanophyceae</taxon>
        <taxon>Nostocales</taxon>
        <taxon>Aphanizomenonaceae</taxon>
        <taxon>Aphanizomenon</taxon>
    </lineage>
</organism>
<gene>
    <name evidence="1" type="ORF">H6F99_25460</name>
</gene>
<evidence type="ECO:0000313" key="2">
    <source>
        <dbReference type="Proteomes" id="UP000606721"/>
    </source>
</evidence>
<accession>A0ABR8C391</accession>
<keyword evidence="2" id="KW-1185">Reference proteome</keyword>
<name>A0ABR8C391_APHFL</name>
<protein>
    <submittedName>
        <fullName evidence="1">Uncharacterized protein</fullName>
    </submittedName>
</protein>
<reference evidence="1 2" key="1">
    <citation type="journal article" date="2020" name="ISME J.">
        <title>Comparative genomics reveals insights into cyanobacterial evolution and habitat adaptation.</title>
        <authorList>
            <person name="Chen M.Y."/>
            <person name="Teng W.K."/>
            <person name="Zhao L."/>
            <person name="Hu C.X."/>
            <person name="Zhou Y.K."/>
            <person name="Han B.P."/>
            <person name="Song L.R."/>
            <person name="Shu W.S."/>
        </authorList>
    </citation>
    <scope>NUCLEOTIDE SEQUENCE [LARGE SCALE GENOMIC DNA]</scope>
    <source>
        <strain evidence="1 2">FACHB-1040</strain>
    </source>
</reference>
<dbReference type="Proteomes" id="UP000606721">
    <property type="component" value="Unassembled WGS sequence"/>
</dbReference>
<dbReference type="RefSeq" id="WP_190384613.1">
    <property type="nucleotide sequence ID" value="NZ_JACJQT010000125.1"/>
</dbReference>
<sequence>MTEATANYDQTWKEAIGQYFESFLQFFYPKIWFFRTCYAKYEFIYPTTHINKGFYCF</sequence>
<evidence type="ECO:0000313" key="1">
    <source>
        <dbReference type="EMBL" id="MBD2281492.1"/>
    </source>
</evidence>
<comment type="caution">
    <text evidence="1">The sequence shown here is derived from an EMBL/GenBank/DDBJ whole genome shotgun (WGS) entry which is preliminary data.</text>
</comment>
<proteinExistence type="predicted"/>
<dbReference type="EMBL" id="JACJQT010000125">
    <property type="protein sequence ID" value="MBD2281492.1"/>
    <property type="molecule type" value="Genomic_DNA"/>
</dbReference>